<comment type="caution">
    <text evidence="1">The sequence shown here is derived from an EMBL/GenBank/DDBJ whole genome shotgun (WGS) entry which is preliminary data.</text>
</comment>
<reference evidence="1" key="1">
    <citation type="submission" date="2013-12" db="EMBL/GenBank/DDBJ databases">
        <title>A Varibaculum cambriense genome reconstructed from a premature infant gut community with otherwise low bacterial novelty that shifts toward anaerobic metabolism during the third week of life.</title>
        <authorList>
            <person name="Brown C.T."/>
            <person name="Sharon I."/>
            <person name="Thomas B.C."/>
            <person name="Castelle C.J."/>
            <person name="Morowitz M.J."/>
            <person name="Banfield J.F."/>
        </authorList>
    </citation>
    <scope>NUCLEOTIDE SEQUENCE</scope>
</reference>
<gene>
    <name evidence="1" type="ORF">Q604_UNBC03986G0001</name>
</gene>
<protein>
    <submittedName>
        <fullName evidence="1">Uncharacterized protein</fullName>
    </submittedName>
</protein>
<evidence type="ECO:0000313" key="1">
    <source>
        <dbReference type="EMBL" id="ETJ42051.1"/>
    </source>
</evidence>
<accession>W1YI57</accession>
<proteinExistence type="predicted"/>
<organism evidence="1">
    <name type="scientific">human gut metagenome</name>
    <dbReference type="NCBI Taxonomy" id="408170"/>
    <lineage>
        <taxon>unclassified sequences</taxon>
        <taxon>metagenomes</taxon>
        <taxon>organismal metagenomes</taxon>
    </lineage>
</organism>
<feature type="non-terminal residue" evidence="1">
    <location>
        <position position="28"/>
    </location>
</feature>
<sequence>MTIFYQPKGTVYSVFYRRIYAARLISPF</sequence>
<dbReference type="AlphaFoldDB" id="W1YI57"/>
<name>W1YI57_9ZZZZ</name>
<dbReference type="EMBL" id="AZMM01003986">
    <property type="protein sequence ID" value="ETJ42051.1"/>
    <property type="molecule type" value="Genomic_DNA"/>
</dbReference>